<protein>
    <recommendedName>
        <fullName evidence="3">Ubiquitin-like domain-containing protein</fullName>
    </recommendedName>
</protein>
<gene>
    <name evidence="4" type="ORF">GSTUAT00003867001</name>
</gene>
<evidence type="ECO:0000313" key="5">
    <source>
        <dbReference type="Proteomes" id="UP001412239"/>
    </source>
</evidence>
<evidence type="ECO:0000313" key="4">
    <source>
        <dbReference type="EMBL" id="CUS12089.1"/>
    </source>
</evidence>
<name>A0A292PX03_9PEZI</name>
<feature type="signal peptide" evidence="2">
    <location>
        <begin position="1"/>
        <end position="23"/>
    </location>
</feature>
<dbReference type="Proteomes" id="UP001412239">
    <property type="component" value="Unassembled WGS sequence"/>
</dbReference>
<keyword evidence="2" id="KW-0732">Signal</keyword>
<dbReference type="Pfam" id="PF22893">
    <property type="entry name" value="ULD_2"/>
    <property type="match status" value="1"/>
</dbReference>
<evidence type="ECO:0000256" key="1">
    <source>
        <dbReference type="SAM" id="MobiDB-lite"/>
    </source>
</evidence>
<dbReference type="PANTHER" id="PTHR38886:SF1">
    <property type="entry name" value="NACHT-NTPASE AND P-LOOP NTPASES N-TERMINAL DOMAIN-CONTAINING PROTEIN"/>
    <property type="match status" value="1"/>
</dbReference>
<organism evidence="4 5">
    <name type="scientific">Tuber aestivum</name>
    <name type="common">summer truffle</name>
    <dbReference type="NCBI Taxonomy" id="59557"/>
    <lineage>
        <taxon>Eukaryota</taxon>
        <taxon>Fungi</taxon>
        <taxon>Dikarya</taxon>
        <taxon>Ascomycota</taxon>
        <taxon>Pezizomycotina</taxon>
        <taxon>Pezizomycetes</taxon>
        <taxon>Pezizales</taxon>
        <taxon>Tuberaceae</taxon>
        <taxon>Tuber</taxon>
    </lineage>
</organism>
<sequence length="436" mass="48721">MSFGFSVGDFIAISGLILNLVDALDSNTGSKAQYSRLSDELKSLHSAFLAVKDVVQNLRRGDKSNSSTANAITYEVECCRKLILDFTADTEKYRESLCHGGSGRKVKDAWRKISYKIFKEEDVAILKDSLRRRIEAINILLMVAGIRSVFSLEAKVSDMELAIRVQQPEIPKKLGANIEGSIVLQDPLGRTFPVPFVVCATSEMFHNFLELSFRGLPGHQKVLSREYSVTDEESQREITSTGWLENITSGRLISMSMLFRHMDSAPKVTDFKSKCPSCKTLGAFSTAGDSRGWIQCKFCQLWTQHSKECPVDTPVRVLAPRHDKSRSPSETPPSPLPPPDVSTVSKELSPFRRVKMVEVSRVSYLSALRAAKELANDQRLCQELVRKLENIGDSRFVETEFLDESIVCECPCDGLVGRRSHLDPFFPTKGRVSEIA</sequence>
<reference evidence="4" key="1">
    <citation type="submission" date="2015-10" db="EMBL/GenBank/DDBJ databases">
        <authorList>
            <person name="Regsiter A."/>
            <person name="william w."/>
        </authorList>
    </citation>
    <scope>NUCLEOTIDE SEQUENCE</scope>
    <source>
        <strain evidence="4">Montdore</strain>
    </source>
</reference>
<feature type="compositionally biased region" description="Pro residues" evidence="1">
    <location>
        <begin position="330"/>
        <end position="340"/>
    </location>
</feature>
<feature type="region of interest" description="Disordered" evidence="1">
    <location>
        <begin position="321"/>
        <end position="344"/>
    </location>
</feature>
<dbReference type="PANTHER" id="PTHR38886">
    <property type="entry name" value="SESA DOMAIN-CONTAINING PROTEIN"/>
    <property type="match status" value="1"/>
</dbReference>
<feature type="domain" description="Ubiquitin-like" evidence="3">
    <location>
        <begin position="180"/>
        <end position="260"/>
    </location>
</feature>
<evidence type="ECO:0000256" key="2">
    <source>
        <dbReference type="SAM" id="SignalP"/>
    </source>
</evidence>
<proteinExistence type="predicted"/>
<dbReference type="InterPro" id="IPR054464">
    <property type="entry name" value="ULD_fung"/>
</dbReference>
<evidence type="ECO:0000259" key="3">
    <source>
        <dbReference type="Pfam" id="PF22893"/>
    </source>
</evidence>
<dbReference type="AlphaFoldDB" id="A0A292PX03"/>
<dbReference type="EMBL" id="LN891006">
    <property type="protein sequence ID" value="CUS12089.1"/>
    <property type="molecule type" value="Genomic_DNA"/>
</dbReference>
<feature type="chain" id="PRO_5013285145" description="Ubiquitin-like domain-containing protein" evidence="2">
    <location>
        <begin position="24"/>
        <end position="436"/>
    </location>
</feature>
<keyword evidence="5" id="KW-1185">Reference proteome</keyword>
<accession>A0A292PX03</accession>